<dbReference type="Pfam" id="PF13525">
    <property type="entry name" value="YfiO"/>
    <property type="match status" value="1"/>
</dbReference>
<dbReference type="InterPro" id="IPR051012">
    <property type="entry name" value="CellSynth/LPSAsmb/PSIAsmb"/>
</dbReference>
<evidence type="ECO:0000313" key="6">
    <source>
        <dbReference type="EMBL" id="TWT55549.1"/>
    </source>
</evidence>
<dbReference type="EMBL" id="SIHI01000003">
    <property type="protein sequence ID" value="TWT55549.1"/>
    <property type="molecule type" value="Genomic_DNA"/>
</dbReference>
<dbReference type="RefSeq" id="WP_146510204.1">
    <property type="nucleotide sequence ID" value="NZ_SIHI01000003.1"/>
</dbReference>
<dbReference type="Pfam" id="PF13174">
    <property type="entry name" value="TPR_6"/>
    <property type="match status" value="1"/>
</dbReference>
<accession>A0A5C5WZ40</accession>
<keyword evidence="1" id="KW-0732">Signal</keyword>
<name>A0A5C5WZ40_9PLAN</name>
<feature type="repeat" description="TPR" evidence="4">
    <location>
        <begin position="293"/>
        <end position="326"/>
    </location>
</feature>
<dbReference type="OrthoDB" id="9757961at2"/>
<keyword evidence="3 4" id="KW-0802">TPR repeat</keyword>
<keyword evidence="2" id="KW-0677">Repeat</keyword>
<organism evidence="6 7">
    <name type="scientific">Thalassoglobus neptunius</name>
    <dbReference type="NCBI Taxonomy" id="1938619"/>
    <lineage>
        <taxon>Bacteria</taxon>
        <taxon>Pseudomonadati</taxon>
        <taxon>Planctomycetota</taxon>
        <taxon>Planctomycetia</taxon>
        <taxon>Planctomycetales</taxon>
        <taxon>Planctomycetaceae</taxon>
        <taxon>Thalassoglobus</taxon>
    </lineage>
</organism>
<gene>
    <name evidence="6" type="ORF">KOR42_26760</name>
</gene>
<evidence type="ECO:0000256" key="2">
    <source>
        <dbReference type="ARBA" id="ARBA00022737"/>
    </source>
</evidence>
<dbReference type="Proteomes" id="UP000317243">
    <property type="component" value="Unassembled WGS sequence"/>
</dbReference>
<keyword evidence="7" id="KW-1185">Reference proteome</keyword>
<reference evidence="6 7" key="1">
    <citation type="submission" date="2019-02" db="EMBL/GenBank/DDBJ databases">
        <title>Deep-cultivation of Planctomycetes and their phenomic and genomic characterization uncovers novel biology.</title>
        <authorList>
            <person name="Wiegand S."/>
            <person name="Jogler M."/>
            <person name="Boedeker C."/>
            <person name="Pinto D."/>
            <person name="Vollmers J."/>
            <person name="Rivas-Marin E."/>
            <person name="Kohn T."/>
            <person name="Peeters S.H."/>
            <person name="Heuer A."/>
            <person name="Rast P."/>
            <person name="Oberbeckmann S."/>
            <person name="Bunk B."/>
            <person name="Jeske O."/>
            <person name="Meyerdierks A."/>
            <person name="Storesund J.E."/>
            <person name="Kallscheuer N."/>
            <person name="Luecker S."/>
            <person name="Lage O.M."/>
            <person name="Pohl T."/>
            <person name="Merkel B.J."/>
            <person name="Hornburger P."/>
            <person name="Mueller R.-W."/>
            <person name="Bruemmer F."/>
            <person name="Labrenz M."/>
            <person name="Spormann A.M."/>
            <person name="Op Den Camp H."/>
            <person name="Overmann J."/>
            <person name="Amann R."/>
            <person name="Jetten M.S.M."/>
            <person name="Mascher T."/>
            <person name="Medema M.H."/>
            <person name="Devos D.P."/>
            <person name="Kaster A.-K."/>
            <person name="Ovreas L."/>
            <person name="Rohde M."/>
            <person name="Galperin M.Y."/>
            <person name="Jogler C."/>
        </authorList>
    </citation>
    <scope>NUCLEOTIDE SEQUENCE [LARGE SCALE GENOMIC DNA]</scope>
    <source>
        <strain evidence="6 7">KOR42</strain>
    </source>
</reference>
<dbReference type="PANTHER" id="PTHR45586">
    <property type="entry name" value="TPR REPEAT-CONTAINING PROTEIN PA4667"/>
    <property type="match status" value="1"/>
</dbReference>
<dbReference type="InterPro" id="IPR011990">
    <property type="entry name" value="TPR-like_helical_dom_sf"/>
</dbReference>
<evidence type="ECO:0000313" key="7">
    <source>
        <dbReference type="Proteomes" id="UP000317243"/>
    </source>
</evidence>
<dbReference type="PANTHER" id="PTHR45586:SF1">
    <property type="entry name" value="LIPOPOLYSACCHARIDE ASSEMBLY PROTEIN B"/>
    <property type="match status" value="1"/>
</dbReference>
<evidence type="ECO:0000256" key="3">
    <source>
        <dbReference type="ARBA" id="ARBA00022803"/>
    </source>
</evidence>
<sequence length="1055" mass="119474">MMSQIPCSQYGGVPLQLKQWLSCLILIAMTPLLSYADAVTDYNLAIEFYKQQRWKLAADACETFVTEHPTHERVPVVHLYWGQSLVHLRDFQNARAKFERFLKESPNSSDRPLAMYRIGECSYFVNDLDRAKAELTAFLKSYNSHELAEWAIIYLGEVEFRRGEHTEAVKAFQYYLDNYPGGKLQDDAEYSLARALEANGQADEANKLYQKISSSATHPRAADALFNLAASQFAAGNFGTAAEAFSAVGTRFPSHRLVPLASLNAGYAHYQQQQFKEAIEQFQIAKTLPEQKENADYWTGLSYKSLNEFEQAVEVFSRSLNDNPKQSLAPNLHFQWGDSALRLGNLDVAIEQFETVYQNWPDSEYADDSVHSACEAAFRLGDLDRAEALNLVFNESYADGGLRMVQQLLAGRVSIARSDAPMVESAQRQELLKTAVELLSDVAETSTIPQTSQLAQFQLARAYERLEKNQEVIDTISALLKSEPPLEDELVHDAHLLLANARLRLDDFPNSMQGFRDVIESAESDAERMNGLTGLIVAATENQQWEIVRQSLQQLKDIDKDDRQLSRLAIAAGDSAFEAQEWEEAESFFKMVTARNQDNDAARSAYSGLGHAFYKQEKFEDSAHAFASLADIAEMDDELKTHAFYMQATALRNADQLEKALLAFEEGVTTYQDADFPKLTKETQENIYRLAKSGARVARELDQIDVANKLYQVAFDQMKSRPDEEQTELDRLIFEWADVNYNADDYKRADELYQLLVQERPDSPLADDASLILAESLRFDEQSAEAIEAFQAILAHPNADEFVRRRSLVHLTDLSAESEDWETVLSSARMLRNEFPMNSHSQYAEYRIGEALLQTGANSEAYEQLKTLRSSIQEDLDDAPVWWAEVWILFAESALRLKKYEELRAAIEELQSLDPMTSAIQRGELLVGQSFEQQARFDDARRAYLRIVSSPTGRGTETAAEAQFRIAESFLKQENFELALKEYYKVYAGYDAPTYEAAALFQAARSDAAMKQWQGALKSYQTLLDEFPDSQYAPEAQTQIDQILQTIPELKSETE</sequence>
<evidence type="ECO:0000256" key="1">
    <source>
        <dbReference type="ARBA" id="ARBA00022729"/>
    </source>
</evidence>
<protein>
    <submittedName>
        <fullName evidence="6">Tol-pal system protein YbgF</fullName>
    </submittedName>
</protein>
<dbReference type="InterPro" id="IPR019734">
    <property type="entry name" value="TPR_rpt"/>
</dbReference>
<dbReference type="AlphaFoldDB" id="A0A5C5WZ40"/>
<feature type="domain" description="Outer membrane lipoprotein BamD-like" evidence="5">
    <location>
        <begin position="222"/>
        <end position="368"/>
    </location>
</feature>
<dbReference type="Pfam" id="PF13432">
    <property type="entry name" value="TPR_16"/>
    <property type="match status" value="3"/>
</dbReference>
<evidence type="ECO:0000256" key="4">
    <source>
        <dbReference type="PROSITE-ProRule" id="PRU00339"/>
    </source>
</evidence>
<proteinExistence type="predicted"/>
<evidence type="ECO:0000259" key="5">
    <source>
        <dbReference type="Pfam" id="PF13525"/>
    </source>
</evidence>
<dbReference type="SUPFAM" id="SSF48452">
    <property type="entry name" value="TPR-like"/>
    <property type="match status" value="6"/>
</dbReference>
<dbReference type="SMART" id="SM00028">
    <property type="entry name" value="TPR"/>
    <property type="match status" value="14"/>
</dbReference>
<dbReference type="PROSITE" id="PS50005">
    <property type="entry name" value="TPR"/>
    <property type="match status" value="1"/>
</dbReference>
<dbReference type="InterPro" id="IPR039565">
    <property type="entry name" value="BamD-like"/>
</dbReference>
<comment type="caution">
    <text evidence="6">The sequence shown here is derived from an EMBL/GenBank/DDBJ whole genome shotgun (WGS) entry which is preliminary data.</text>
</comment>
<dbReference type="Gene3D" id="1.25.40.10">
    <property type="entry name" value="Tetratricopeptide repeat domain"/>
    <property type="match status" value="7"/>
</dbReference>